<reference evidence="3 4" key="1">
    <citation type="journal article" date="2014" name="PLoS ONE">
        <title>The first complete genome sequence of the class fimbriimonadia in the phylum armatimonadetes.</title>
        <authorList>
            <person name="Hu Z.Y."/>
            <person name="Wang Y.Z."/>
            <person name="Im W.T."/>
            <person name="Wang S.Y."/>
            <person name="Zhao G.P."/>
            <person name="Zheng H.J."/>
            <person name="Quan Z.X."/>
        </authorList>
    </citation>
    <scope>NUCLEOTIDE SEQUENCE [LARGE SCALE GENOMIC DNA]</scope>
    <source>
        <strain evidence="3">Gsoil 348</strain>
    </source>
</reference>
<proteinExistence type="predicted"/>
<evidence type="ECO:0000256" key="1">
    <source>
        <dbReference type="ARBA" id="ARBA00022676"/>
    </source>
</evidence>
<keyword evidence="2 3" id="KW-0808">Transferase</keyword>
<dbReference type="Proteomes" id="UP000027982">
    <property type="component" value="Chromosome"/>
</dbReference>
<dbReference type="OrthoDB" id="9771846at2"/>
<name>A0A068NVF5_FIMGI</name>
<accession>A0A068NVF5</accession>
<sequence length="251" mass="27426">MLGVEPASHLPDRVHILGVPIDRLSMDQTLARIEAFIASGTPHIVVTADAAGIAQAQHDPALMEIYRAAELVTPDSIGVVWAARRAGHPIETRVSGVDILDNLCRLSAERGYRIFFLGAEPGVADLAAEKMRLRHPGCNIVGTRHGYFPAESDEVVAHEVALFTPDILIVAMGIPRQEKFIRATEHIIQAKVGIGVGGSLDVFSGKAKRAPAIVQKAKMEWLWRTASNPKKIAKAQMLPRFVMLVLRSRRK</sequence>
<dbReference type="CDD" id="cd06533">
    <property type="entry name" value="Glyco_transf_WecG_TagA"/>
    <property type="match status" value="1"/>
</dbReference>
<gene>
    <name evidence="3" type="ORF">OP10G_4135</name>
</gene>
<dbReference type="NCBIfam" id="TIGR00696">
    <property type="entry name" value="wecG_tagA_cpsF"/>
    <property type="match status" value="1"/>
</dbReference>
<dbReference type="STRING" id="661478.OP10G_4135"/>
<organism evidence="3 4">
    <name type="scientific">Fimbriimonas ginsengisoli Gsoil 348</name>
    <dbReference type="NCBI Taxonomy" id="661478"/>
    <lineage>
        <taxon>Bacteria</taxon>
        <taxon>Bacillati</taxon>
        <taxon>Armatimonadota</taxon>
        <taxon>Fimbriimonadia</taxon>
        <taxon>Fimbriimonadales</taxon>
        <taxon>Fimbriimonadaceae</taxon>
        <taxon>Fimbriimonas</taxon>
    </lineage>
</organism>
<evidence type="ECO:0000313" key="3">
    <source>
        <dbReference type="EMBL" id="AIE87503.1"/>
    </source>
</evidence>
<protein>
    <submittedName>
        <fullName evidence="3">N-acetylglucosaminyldiphosphoundecaprenol N-acetyl-beta-D-mannosaminyltransferase</fullName>
    </submittedName>
</protein>
<dbReference type="Pfam" id="PF03808">
    <property type="entry name" value="Glyco_tran_WecG"/>
    <property type="match status" value="1"/>
</dbReference>
<dbReference type="PANTHER" id="PTHR34136:SF1">
    <property type="entry name" value="UDP-N-ACETYL-D-MANNOSAMINURONIC ACID TRANSFERASE"/>
    <property type="match status" value="1"/>
</dbReference>
<dbReference type="HOGENOM" id="CLU_063203_3_1_0"/>
<dbReference type="EMBL" id="CP007139">
    <property type="protein sequence ID" value="AIE87503.1"/>
    <property type="molecule type" value="Genomic_DNA"/>
</dbReference>
<dbReference type="InterPro" id="IPR004629">
    <property type="entry name" value="WecG_TagA_CpsF"/>
</dbReference>
<evidence type="ECO:0000256" key="2">
    <source>
        <dbReference type="ARBA" id="ARBA00022679"/>
    </source>
</evidence>
<keyword evidence="4" id="KW-1185">Reference proteome</keyword>
<evidence type="ECO:0000313" key="4">
    <source>
        <dbReference type="Proteomes" id="UP000027982"/>
    </source>
</evidence>
<dbReference type="RefSeq" id="WP_052548059.1">
    <property type="nucleotide sequence ID" value="NZ_CP007139.1"/>
</dbReference>
<dbReference type="KEGG" id="fgi:OP10G_4135"/>
<dbReference type="PANTHER" id="PTHR34136">
    <property type="match status" value="1"/>
</dbReference>
<dbReference type="GO" id="GO:0016758">
    <property type="term" value="F:hexosyltransferase activity"/>
    <property type="evidence" value="ECO:0007669"/>
    <property type="project" value="TreeGrafter"/>
</dbReference>
<dbReference type="eggNOG" id="COG1922">
    <property type="taxonomic scope" value="Bacteria"/>
</dbReference>
<dbReference type="AlphaFoldDB" id="A0A068NVF5"/>
<keyword evidence="1" id="KW-0328">Glycosyltransferase</keyword>